<evidence type="ECO:0000256" key="2">
    <source>
        <dbReference type="SAM" id="Phobius"/>
    </source>
</evidence>
<dbReference type="Proteomes" id="UP001497444">
    <property type="component" value="Chromosome 2"/>
</dbReference>
<keyword evidence="2" id="KW-0472">Membrane</keyword>
<gene>
    <name evidence="4" type="ORF">CSSPJE1EN1_LOCUS14892</name>
</gene>
<name>A0ABP0WSP6_9BRYO</name>
<sequence>MALSTEDAHRDAHSLTMPRNNEELVVQLLFNVAQRQFLQAISDNASEAVLREYLSNTLRHMTDGANEEEEDLRELTTEERAHGKARLEPELRDMLPRGRVLGRSVRYLSLRLSWLYSMAMKVVKRLEKERETYVHAANSIIIVAALIATVTFAVFLTPPPGYLDAPGEDKVGFSTCDVRMKDSVMAADFLHSVLTKANRTLYAGPQKPLLGCG</sequence>
<evidence type="ECO:0000313" key="5">
    <source>
        <dbReference type="Proteomes" id="UP001497444"/>
    </source>
</evidence>
<dbReference type="InterPro" id="IPR026961">
    <property type="entry name" value="PGG_dom"/>
</dbReference>
<feature type="domain" description="PGG" evidence="3">
    <location>
        <begin position="133"/>
        <end position="165"/>
    </location>
</feature>
<proteinExistence type="predicted"/>
<organism evidence="4 5">
    <name type="scientific">Sphagnum jensenii</name>
    <dbReference type="NCBI Taxonomy" id="128206"/>
    <lineage>
        <taxon>Eukaryota</taxon>
        <taxon>Viridiplantae</taxon>
        <taxon>Streptophyta</taxon>
        <taxon>Embryophyta</taxon>
        <taxon>Bryophyta</taxon>
        <taxon>Sphagnophytina</taxon>
        <taxon>Sphagnopsida</taxon>
        <taxon>Sphagnales</taxon>
        <taxon>Sphagnaceae</taxon>
        <taxon>Sphagnum</taxon>
    </lineage>
</organism>
<keyword evidence="5" id="KW-1185">Reference proteome</keyword>
<accession>A0ABP0WSP6</accession>
<dbReference type="Pfam" id="PF13962">
    <property type="entry name" value="PGG"/>
    <property type="match status" value="1"/>
</dbReference>
<feature type="region of interest" description="Disordered" evidence="1">
    <location>
        <begin position="62"/>
        <end position="82"/>
    </location>
</feature>
<evidence type="ECO:0000313" key="4">
    <source>
        <dbReference type="EMBL" id="CAK9269414.1"/>
    </source>
</evidence>
<protein>
    <recommendedName>
        <fullName evidence="3">PGG domain-containing protein</fullName>
    </recommendedName>
</protein>
<keyword evidence="2" id="KW-1133">Transmembrane helix</keyword>
<evidence type="ECO:0000259" key="3">
    <source>
        <dbReference type="Pfam" id="PF13962"/>
    </source>
</evidence>
<feature type="compositionally biased region" description="Basic and acidic residues" evidence="1">
    <location>
        <begin position="73"/>
        <end position="82"/>
    </location>
</feature>
<evidence type="ECO:0000256" key="1">
    <source>
        <dbReference type="SAM" id="MobiDB-lite"/>
    </source>
</evidence>
<reference evidence="4 5" key="1">
    <citation type="submission" date="2024-02" db="EMBL/GenBank/DDBJ databases">
        <authorList>
            <consortium name="ELIXIR-Norway"/>
            <consortium name="Elixir Norway"/>
        </authorList>
    </citation>
    <scope>NUCLEOTIDE SEQUENCE [LARGE SCALE GENOMIC DNA]</scope>
</reference>
<feature type="transmembrane region" description="Helical" evidence="2">
    <location>
        <begin position="133"/>
        <end position="156"/>
    </location>
</feature>
<keyword evidence="2" id="KW-0812">Transmembrane</keyword>
<dbReference type="EMBL" id="OZ020097">
    <property type="protein sequence ID" value="CAK9269414.1"/>
    <property type="molecule type" value="Genomic_DNA"/>
</dbReference>